<evidence type="ECO:0000259" key="8">
    <source>
        <dbReference type="PROSITE" id="PS51471"/>
    </source>
</evidence>
<dbReference type="PROSITE" id="PS51471">
    <property type="entry name" value="FE2OG_OXY"/>
    <property type="match status" value="1"/>
</dbReference>
<dbReference type="GO" id="GO:0004656">
    <property type="term" value="F:procollagen-proline 4-dioxygenase activity"/>
    <property type="evidence" value="ECO:0007669"/>
    <property type="project" value="TreeGrafter"/>
</dbReference>
<keyword evidence="4" id="KW-0223">Dioxygenase</keyword>
<evidence type="ECO:0000256" key="3">
    <source>
        <dbReference type="ARBA" id="ARBA00022896"/>
    </source>
</evidence>
<feature type="domain" description="Fe2OG dioxygenase" evidence="8">
    <location>
        <begin position="206"/>
        <end position="313"/>
    </location>
</feature>
<evidence type="ECO:0000256" key="2">
    <source>
        <dbReference type="ARBA" id="ARBA00022723"/>
    </source>
</evidence>
<dbReference type="STRING" id="307486.GCA_000807215_00278"/>
<dbReference type="RefSeq" id="WP_043698614.1">
    <property type="nucleotide sequence ID" value="NZ_CP083911.1"/>
</dbReference>
<dbReference type="GO" id="GO:0005506">
    <property type="term" value="F:iron ion binding"/>
    <property type="evidence" value="ECO:0007669"/>
    <property type="project" value="InterPro"/>
</dbReference>
<dbReference type="InterPro" id="IPR045054">
    <property type="entry name" value="P4HA-like"/>
</dbReference>
<keyword evidence="2" id="KW-0479">Metal-binding</keyword>
<dbReference type="SMART" id="SM00702">
    <property type="entry name" value="P4Hc"/>
    <property type="match status" value="1"/>
</dbReference>
<keyword evidence="5" id="KW-0560">Oxidoreductase</keyword>
<evidence type="ECO:0000256" key="7">
    <source>
        <dbReference type="SAM" id="MobiDB-lite"/>
    </source>
</evidence>
<evidence type="ECO:0000313" key="10">
    <source>
        <dbReference type="Proteomes" id="UP000317763"/>
    </source>
</evidence>
<proteinExistence type="predicted"/>
<keyword evidence="10" id="KW-1185">Reference proteome</keyword>
<name>A0A554X240_9BURK</name>
<dbReference type="OrthoDB" id="269774at2"/>
<sequence length="318" mass="35182">MAQRITDELRAWIIQQAQAGCTPESVLQAMLKAGWQETVALTAMEEVMEAHVASLRAPVGTRPGERQGGVSHPEAGSNSRGTSPDTSRQVSHHGRSAGTPARPYIDLSGSPRAIDLGDRIVTVLVSMRQPRLVVLGNLLSEEECEALMRAAEPRLKRSRTVQTATGGEELNADRTSDGMFFRRGESPLIQRIEARLSRLVHWPVENGEGLQVLRYRPGAEYRPHYDYFDPRAPGTARITERGGQRVATLVMYLNEPERGGGTTFPDVGLEVMPQRGHAVFFAYDRPDPATRTLHGGAPVLEGEKWVATKWLREREFTP</sequence>
<reference evidence="9 10" key="1">
    <citation type="submission" date="2019-07" db="EMBL/GenBank/DDBJ databases">
        <title>Tepidimonas taiwanensis I1-1 draft genome.</title>
        <authorList>
            <person name="Da Costa M.S."/>
            <person name="Froufe H.J.C."/>
            <person name="Egas C."/>
            <person name="Albuquerque L."/>
        </authorList>
    </citation>
    <scope>NUCLEOTIDE SEQUENCE [LARGE SCALE GENOMIC DNA]</scope>
    <source>
        <strain evidence="9 10">I1-1</strain>
    </source>
</reference>
<dbReference type="InterPro" id="IPR044862">
    <property type="entry name" value="Pro_4_hyd_alph_FE2OG_OXY"/>
</dbReference>
<evidence type="ECO:0000256" key="6">
    <source>
        <dbReference type="ARBA" id="ARBA00023004"/>
    </source>
</evidence>
<comment type="caution">
    <text evidence="9">The sequence shown here is derived from an EMBL/GenBank/DDBJ whole genome shotgun (WGS) entry which is preliminary data.</text>
</comment>
<evidence type="ECO:0000313" key="9">
    <source>
        <dbReference type="EMBL" id="TSE29826.1"/>
    </source>
</evidence>
<feature type="compositionally biased region" description="Polar residues" evidence="7">
    <location>
        <begin position="76"/>
        <end position="89"/>
    </location>
</feature>
<dbReference type="AlphaFoldDB" id="A0A554X240"/>
<evidence type="ECO:0000256" key="4">
    <source>
        <dbReference type="ARBA" id="ARBA00022964"/>
    </source>
</evidence>
<feature type="region of interest" description="Disordered" evidence="7">
    <location>
        <begin position="56"/>
        <end position="105"/>
    </location>
</feature>
<dbReference type="Pfam" id="PF13640">
    <property type="entry name" value="2OG-FeII_Oxy_3"/>
    <property type="match status" value="1"/>
</dbReference>
<dbReference type="EMBL" id="VJOM01000029">
    <property type="protein sequence ID" value="TSE29826.1"/>
    <property type="molecule type" value="Genomic_DNA"/>
</dbReference>
<dbReference type="Gene3D" id="2.60.120.620">
    <property type="entry name" value="q2cbj1_9rhob like domain"/>
    <property type="match status" value="1"/>
</dbReference>
<dbReference type="InterPro" id="IPR006620">
    <property type="entry name" value="Pro_4_hyd_alph"/>
</dbReference>
<keyword evidence="3" id="KW-0847">Vitamin C</keyword>
<evidence type="ECO:0000256" key="5">
    <source>
        <dbReference type="ARBA" id="ARBA00023002"/>
    </source>
</evidence>
<dbReference type="GO" id="GO:0031418">
    <property type="term" value="F:L-ascorbic acid binding"/>
    <property type="evidence" value="ECO:0007669"/>
    <property type="project" value="UniProtKB-KW"/>
</dbReference>
<dbReference type="Proteomes" id="UP000317763">
    <property type="component" value="Unassembled WGS sequence"/>
</dbReference>
<dbReference type="InterPro" id="IPR005123">
    <property type="entry name" value="Oxoglu/Fe-dep_dioxygenase_dom"/>
</dbReference>
<keyword evidence="6" id="KW-0408">Iron</keyword>
<accession>A0A554X240</accession>
<protein>
    <submittedName>
        <fullName evidence="9">2OG-Fe(II) oxygenase superfamily protein</fullName>
    </submittedName>
</protein>
<comment type="cofactor">
    <cofactor evidence="1">
        <name>L-ascorbate</name>
        <dbReference type="ChEBI" id="CHEBI:38290"/>
    </cofactor>
</comment>
<gene>
    <name evidence="9" type="ORF">Ttaiw_02159</name>
</gene>
<dbReference type="PANTHER" id="PTHR10869">
    <property type="entry name" value="PROLYL 4-HYDROXYLASE ALPHA SUBUNIT"/>
    <property type="match status" value="1"/>
</dbReference>
<dbReference type="PANTHER" id="PTHR10869:SF246">
    <property type="entry name" value="TRANSMEMBRANE PROLYL 4-HYDROXYLASE"/>
    <property type="match status" value="1"/>
</dbReference>
<organism evidence="9 10">
    <name type="scientific">Tepidimonas taiwanensis</name>
    <dbReference type="NCBI Taxonomy" id="307486"/>
    <lineage>
        <taxon>Bacteria</taxon>
        <taxon>Pseudomonadati</taxon>
        <taxon>Pseudomonadota</taxon>
        <taxon>Betaproteobacteria</taxon>
        <taxon>Burkholderiales</taxon>
        <taxon>Tepidimonas</taxon>
    </lineage>
</organism>
<evidence type="ECO:0000256" key="1">
    <source>
        <dbReference type="ARBA" id="ARBA00001961"/>
    </source>
</evidence>